<evidence type="ECO:0000313" key="2">
    <source>
        <dbReference type="Proteomes" id="UP000002640"/>
    </source>
</evidence>
<protein>
    <submittedName>
        <fullName evidence="1">Uncharacterized protein</fullName>
    </submittedName>
</protein>
<dbReference type="InParanoid" id="G4ZCJ6"/>
<name>G4ZCJ6_PHYSP</name>
<organism evidence="1 2">
    <name type="scientific">Phytophthora sojae (strain P6497)</name>
    <name type="common">Soybean stem and root rot agent</name>
    <name type="synonym">Phytophthora megasperma f. sp. glycines</name>
    <dbReference type="NCBI Taxonomy" id="1094619"/>
    <lineage>
        <taxon>Eukaryota</taxon>
        <taxon>Sar</taxon>
        <taxon>Stramenopiles</taxon>
        <taxon>Oomycota</taxon>
        <taxon>Peronosporomycetes</taxon>
        <taxon>Peronosporales</taxon>
        <taxon>Peronosporaceae</taxon>
        <taxon>Phytophthora</taxon>
    </lineage>
</organism>
<dbReference type="EMBL" id="JH159154">
    <property type="protein sequence ID" value="EGZ17313.1"/>
    <property type="molecule type" value="Genomic_DNA"/>
</dbReference>
<dbReference type="OMA" id="CFSRISI"/>
<proteinExistence type="predicted"/>
<gene>
    <name evidence="1" type="ORF">PHYSODRAFT_501001</name>
</gene>
<sequence>VSQLHRTDFRNNLLFNITPTIDSDGVIKYISISYIWVKVASIVRIGLAYKFVPESNIYLKSARLCRKNVLELVSGDKCFSRVSIETLYCLDTNLLLIGRETLLT</sequence>
<accession>G4ZCJ6</accession>
<dbReference type="KEGG" id="psoj:PHYSODRAFT_501001"/>
<dbReference type="RefSeq" id="XP_009526371.1">
    <property type="nucleotide sequence ID" value="XM_009528076.1"/>
</dbReference>
<dbReference type="AlphaFoldDB" id="G4ZCJ6"/>
<dbReference type="Proteomes" id="UP000002640">
    <property type="component" value="Unassembled WGS sequence"/>
</dbReference>
<evidence type="ECO:0000313" key="1">
    <source>
        <dbReference type="EMBL" id="EGZ17313.1"/>
    </source>
</evidence>
<keyword evidence="2" id="KW-1185">Reference proteome</keyword>
<dbReference type="GeneID" id="20657911"/>
<feature type="non-terminal residue" evidence="1">
    <location>
        <position position="1"/>
    </location>
</feature>
<reference evidence="1 2" key="1">
    <citation type="journal article" date="2006" name="Science">
        <title>Phytophthora genome sequences uncover evolutionary origins and mechanisms of pathogenesis.</title>
        <authorList>
            <person name="Tyler B.M."/>
            <person name="Tripathy S."/>
            <person name="Zhang X."/>
            <person name="Dehal P."/>
            <person name="Jiang R.H."/>
            <person name="Aerts A."/>
            <person name="Arredondo F.D."/>
            <person name="Baxter L."/>
            <person name="Bensasson D."/>
            <person name="Beynon J.L."/>
            <person name="Chapman J."/>
            <person name="Damasceno C.M."/>
            <person name="Dorrance A.E."/>
            <person name="Dou D."/>
            <person name="Dickerman A.W."/>
            <person name="Dubchak I.L."/>
            <person name="Garbelotto M."/>
            <person name="Gijzen M."/>
            <person name="Gordon S.G."/>
            <person name="Govers F."/>
            <person name="Grunwald N.J."/>
            <person name="Huang W."/>
            <person name="Ivors K.L."/>
            <person name="Jones R.W."/>
            <person name="Kamoun S."/>
            <person name="Krampis K."/>
            <person name="Lamour K.H."/>
            <person name="Lee M.K."/>
            <person name="McDonald W.H."/>
            <person name="Medina M."/>
            <person name="Meijer H.J."/>
            <person name="Nordberg E.K."/>
            <person name="Maclean D.J."/>
            <person name="Ospina-Giraldo M.D."/>
            <person name="Morris P.F."/>
            <person name="Phuntumart V."/>
            <person name="Putnam N.H."/>
            <person name="Rash S."/>
            <person name="Rose J.K."/>
            <person name="Sakihama Y."/>
            <person name="Salamov A.A."/>
            <person name="Savidor A."/>
            <person name="Scheuring C.F."/>
            <person name="Smith B.M."/>
            <person name="Sobral B.W."/>
            <person name="Terry A."/>
            <person name="Torto-Alalibo T.A."/>
            <person name="Win J."/>
            <person name="Xu Z."/>
            <person name="Zhang H."/>
            <person name="Grigoriev I.V."/>
            <person name="Rokhsar D.S."/>
            <person name="Boore J.L."/>
        </authorList>
    </citation>
    <scope>NUCLEOTIDE SEQUENCE [LARGE SCALE GENOMIC DNA]</scope>
    <source>
        <strain evidence="1 2">P6497</strain>
    </source>
</reference>